<dbReference type="Proteomes" id="UP000734854">
    <property type="component" value="Unassembled WGS sequence"/>
</dbReference>
<organism evidence="1 2">
    <name type="scientific">Zingiber officinale</name>
    <name type="common">Ginger</name>
    <name type="synonym">Amomum zingiber</name>
    <dbReference type="NCBI Taxonomy" id="94328"/>
    <lineage>
        <taxon>Eukaryota</taxon>
        <taxon>Viridiplantae</taxon>
        <taxon>Streptophyta</taxon>
        <taxon>Embryophyta</taxon>
        <taxon>Tracheophyta</taxon>
        <taxon>Spermatophyta</taxon>
        <taxon>Magnoliopsida</taxon>
        <taxon>Liliopsida</taxon>
        <taxon>Zingiberales</taxon>
        <taxon>Zingiberaceae</taxon>
        <taxon>Zingiber</taxon>
    </lineage>
</organism>
<evidence type="ECO:0008006" key="3">
    <source>
        <dbReference type="Google" id="ProtNLM"/>
    </source>
</evidence>
<sequence>MASTSNQELAFTYSQQDIPIFVGQDFGLWNVLMRTVFVSHELWDVIDEGYIAHTPEEVAAFTNAQKKEHKENKTKDAKALSFMHQGVSRSILPRITSAKTAKEA</sequence>
<dbReference type="EMBL" id="JACMSC010000021">
    <property type="protein sequence ID" value="KAG6469669.1"/>
    <property type="molecule type" value="Genomic_DNA"/>
</dbReference>
<dbReference type="Pfam" id="PF14223">
    <property type="entry name" value="Retrotran_gag_2"/>
    <property type="match status" value="1"/>
</dbReference>
<comment type="caution">
    <text evidence="1">The sequence shown here is derived from an EMBL/GenBank/DDBJ whole genome shotgun (WGS) entry which is preliminary data.</text>
</comment>
<dbReference type="AlphaFoldDB" id="A0A8J5CAM2"/>
<proteinExistence type="predicted"/>
<name>A0A8J5CAM2_ZINOF</name>
<protein>
    <recommendedName>
        <fullName evidence="3">DUF4219 domain-containing protein</fullName>
    </recommendedName>
</protein>
<evidence type="ECO:0000313" key="1">
    <source>
        <dbReference type="EMBL" id="KAG6469669.1"/>
    </source>
</evidence>
<reference evidence="1 2" key="1">
    <citation type="submission" date="2020-08" db="EMBL/GenBank/DDBJ databases">
        <title>Plant Genome Project.</title>
        <authorList>
            <person name="Zhang R.-G."/>
        </authorList>
    </citation>
    <scope>NUCLEOTIDE SEQUENCE [LARGE SCALE GENOMIC DNA]</scope>
    <source>
        <tissue evidence="1">Rhizome</tissue>
    </source>
</reference>
<gene>
    <name evidence="1" type="ORF">ZIOFF_070599</name>
</gene>
<dbReference type="PANTHER" id="PTHR35317">
    <property type="entry name" value="OS04G0629600 PROTEIN"/>
    <property type="match status" value="1"/>
</dbReference>
<dbReference type="PANTHER" id="PTHR35317:SF35">
    <property type="entry name" value="DUF4219 DOMAIN-CONTAINING PROTEIN"/>
    <property type="match status" value="1"/>
</dbReference>
<evidence type="ECO:0000313" key="2">
    <source>
        <dbReference type="Proteomes" id="UP000734854"/>
    </source>
</evidence>
<keyword evidence="2" id="KW-1185">Reference proteome</keyword>
<accession>A0A8J5CAM2</accession>